<keyword evidence="2" id="KW-0479">Metal-binding</keyword>
<dbReference type="InterPro" id="IPR000834">
    <property type="entry name" value="Peptidase_M14"/>
</dbReference>
<proteinExistence type="inferred from homology"/>
<keyword evidence="3" id="KW-0378">Hydrolase</keyword>
<comment type="cofactor">
    <cofactor evidence="1">
        <name>Zn(2+)</name>
        <dbReference type="ChEBI" id="CHEBI:29105"/>
    </cofactor>
</comment>
<accession>A0A918XBQ8</accession>
<keyword evidence="8" id="KW-1185">Reference proteome</keyword>
<sequence>MTEHYPIGTAGQAWGEQERKTWLAQQQIQRSYRDLVLARLLEGIPGFARHQYGSLSVDPERYPLLAFTSEDWRDGAPCALITGGVHGYETSGVMGAVRFLTEHAQPYLSRMNLIVAPCISPWGFETVNRWNPAAIDPNRSFYADSPAEESAALMAFLADLNRQVDGHIDLHETTDTDATEFRPALAARDGKPLPSWEDIPDGFYLVGDARNPEPAFQRHIIQAVEQVTAIAPPDANGDIIGEPLAQHGVINYEVAALSLCAGVTGAPLNTTTEVYPDSPRVDAANCIRAQVTAIQAALDYLLSSG</sequence>
<comment type="caution">
    <text evidence="7">The sequence shown here is derived from an EMBL/GenBank/DDBJ whole genome shotgun (WGS) entry which is preliminary data.</text>
</comment>
<evidence type="ECO:0000256" key="4">
    <source>
        <dbReference type="ARBA" id="ARBA00022833"/>
    </source>
</evidence>
<dbReference type="EMBL" id="BMYM01000001">
    <property type="protein sequence ID" value="GHD25238.1"/>
    <property type="molecule type" value="Genomic_DNA"/>
</dbReference>
<comment type="similarity">
    <text evidence="5">Belongs to the peptidase M14 family.</text>
</comment>
<keyword evidence="4" id="KW-0862">Zinc</keyword>
<dbReference type="SUPFAM" id="SSF53187">
    <property type="entry name" value="Zn-dependent exopeptidases"/>
    <property type="match status" value="1"/>
</dbReference>
<evidence type="ECO:0000259" key="6">
    <source>
        <dbReference type="PROSITE" id="PS52035"/>
    </source>
</evidence>
<protein>
    <submittedName>
        <fullName evidence="7">Peptidase</fullName>
    </submittedName>
</protein>
<reference evidence="7" key="1">
    <citation type="journal article" date="2014" name="Int. J. Syst. Evol. Microbiol.">
        <title>Complete genome sequence of Corynebacterium casei LMG S-19264T (=DSM 44701T), isolated from a smear-ripened cheese.</title>
        <authorList>
            <consortium name="US DOE Joint Genome Institute (JGI-PGF)"/>
            <person name="Walter F."/>
            <person name="Albersmeier A."/>
            <person name="Kalinowski J."/>
            <person name="Ruckert C."/>
        </authorList>
    </citation>
    <scope>NUCLEOTIDE SEQUENCE</scope>
    <source>
        <strain evidence="7">KCTC 23430</strain>
    </source>
</reference>
<dbReference type="GO" id="GO:0016788">
    <property type="term" value="F:hydrolase activity, acting on ester bonds"/>
    <property type="evidence" value="ECO:0007669"/>
    <property type="project" value="InterPro"/>
</dbReference>
<dbReference type="Gene3D" id="3.40.630.10">
    <property type="entry name" value="Zn peptidases"/>
    <property type="match status" value="1"/>
</dbReference>
<evidence type="ECO:0000256" key="1">
    <source>
        <dbReference type="ARBA" id="ARBA00001947"/>
    </source>
</evidence>
<dbReference type="GO" id="GO:0006508">
    <property type="term" value="P:proteolysis"/>
    <property type="evidence" value="ECO:0007669"/>
    <property type="project" value="InterPro"/>
</dbReference>
<feature type="domain" description="Peptidase M14" evidence="6">
    <location>
        <begin position="27"/>
        <end position="305"/>
    </location>
</feature>
<dbReference type="PROSITE" id="PS52035">
    <property type="entry name" value="PEPTIDASE_M14"/>
    <property type="match status" value="1"/>
</dbReference>
<evidence type="ECO:0000256" key="2">
    <source>
        <dbReference type="ARBA" id="ARBA00022723"/>
    </source>
</evidence>
<evidence type="ECO:0000313" key="8">
    <source>
        <dbReference type="Proteomes" id="UP000644693"/>
    </source>
</evidence>
<dbReference type="RefSeq" id="WP_189474133.1">
    <property type="nucleotide sequence ID" value="NZ_BMYM01000001.1"/>
</dbReference>
<dbReference type="GO" id="GO:0004181">
    <property type="term" value="F:metallocarboxypeptidase activity"/>
    <property type="evidence" value="ECO:0007669"/>
    <property type="project" value="InterPro"/>
</dbReference>
<evidence type="ECO:0000256" key="3">
    <source>
        <dbReference type="ARBA" id="ARBA00022801"/>
    </source>
</evidence>
<reference evidence="7" key="2">
    <citation type="submission" date="2020-09" db="EMBL/GenBank/DDBJ databases">
        <authorList>
            <person name="Sun Q."/>
            <person name="Kim S."/>
        </authorList>
    </citation>
    <scope>NUCLEOTIDE SEQUENCE</scope>
    <source>
        <strain evidence="7">KCTC 23430</strain>
    </source>
</reference>
<gene>
    <name evidence="7" type="ORF">GCM10007053_00740</name>
</gene>
<evidence type="ECO:0000313" key="7">
    <source>
        <dbReference type="EMBL" id="GHD25238.1"/>
    </source>
</evidence>
<dbReference type="CDD" id="cd06231">
    <property type="entry name" value="M14_REP34-like"/>
    <property type="match status" value="1"/>
</dbReference>
<dbReference type="InterPro" id="IPR055438">
    <property type="entry name" value="AstE_AspA_cat"/>
</dbReference>
<evidence type="ECO:0000256" key="5">
    <source>
        <dbReference type="PROSITE-ProRule" id="PRU01379"/>
    </source>
</evidence>
<dbReference type="AlphaFoldDB" id="A0A918XBQ8"/>
<dbReference type="GO" id="GO:0008270">
    <property type="term" value="F:zinc ion binding"/>
    <property type="evidence" value="ECO:0007669"/>
    <property type="project" value="InterPro"/>
</dbReference>
<organism evidence="7 8">
    <name type="scientific">Parahalioglobus pacificus</name>
    <dbReference type="NCBI Taxonomy" id="930806"/>
    <lineage>
        <taxon>Bacteria</taxon>
        <taxon>Pseudomonadati</taxon>
        <taxon>Pseudomonadota</taxon>
        <taxon>Gammaproteobacteria</taxon>
        <taxon>Cellvibrionales</taxon>
        <taxon>Halieaceae</taxon>
        <taxon>Parahalioglobus</taxon>
    </lineage>
</organism>
<comment type="caution">
    <text evidence="5">Lacks conserved residue(s) required for the propagation of feature annotation.</text>
</comment>
<dbReference type="Proteomes" id="UP000644693">
    <property type="component" value="Unassembled WGS sequence"/>
</dbReference>
<name>A0A918XBQ8_9GAMM</name>
<dbReference type="Pfam" id="PF24827">
    <property type="entry name" value="AstE_AspA_cat"/>
    <property type="match status" value="1"/>
</dbReference>